<dbReference type="RefSeq" id="WP_188429870.1">
    <property type="nucleotide sequence ID" value="NZ_BMEX01000002.1"/>
</dbReference>
<name>A0ABQ1G4E2_9BACL</name>
<evidence type="ECO:0000256" key="1">
    <source>
        <dbReference type="ARBA" id="ARBA00022801"/>
    </source>
</evidence>
<organism evidence="4 5">
    <name type="scientific">Kroppenstedtia guangzhouensis</name>
    <dbReference type="NCBI Taxonomy" id="1274356"/>
    <lineage>
        <taxon>Bacteria</taxon>
        <taxon>Bacillati</taxon>
        <taxon>Bacillota</taxon>
        <taxon>Bacilli</taxon>
        <taxon>Bacillales</taxon>
        <taxon>Thermoactinomycetaceae</taxon>
        <taxon>Kroppenstedtia</taxon>
    </lineage>
</organism>
<dbReference type="Pfam" id="PF00293">
    <property type="entry name" value="NUDIX"/>
    <property type="match status" value="1"/>
</dbReference>
<gene>
    <name evidence="4" type="ORF">GCM10007416_06720</name>
</gene>
<comment type="similarity">
    <text evidence="2">Belongs to the Nudix hydrolase family.</text>
</comment>
<keyword evidence="1 2" id="KW-0378">Hydrolase</keyword>
<evidence type="ECO:0000256" key="2">
    <source>
        <dbReference type="RuleBase" id="RU003476"/>
    </source>
</evidence>
<sequence>MKEISAGGVVYKKEMGACFILMIEDRYSRWTLPKGKKEPGETDEETALREILEETGVEGKIEQPLETVFYRYFHPSCGEMEKEVRYFLVKAEGGETVPQLSEISGVAWLCLQQVWEKQRTRGYENNLSVINKAFACLEIKVEESEEDQQ</sequence>
<evidence type="ECO:0000313" key="5">
    <source>
        <dbReference type="Proteomes" id="UP000617979"/>
    </source>
</evidence>
<dbReference type="SUPFAM" id="SSF55811">
    <property type="entry name" value="Nudix"/>
    <property type="match status" value="1"/>
</dbReference>
<dbReference type="PRINTS" id="PR00502">
    <property type="entry name" value="NUDIXFAMILY"/>
</dbReference>
<reference evidence="5" key="1">
    <citation type="journal article" date="2019" name="Int. J. Syst. Evol. Microbiol.">
        <title>The Global Catalogue of Microorganisms (GCM) 10K type strain sequencing project: providing services to taxonomists for standard genome sequencing and annotation.</title>
        <authorList>
            <consortium name="The Broad Institute Genomics Platform"/>
            <consortium name="The Broad Institute Genome Sequencing Center for Infectious Disease"/>
            <person name="Wu L."/>
            <person name="Ma J."/>
        </authorList>
    </citation>
    <scope>NUCLEOTIDE SEQUENCE [LARGE SCALE GENOMIC DNA]</scope>
    <source>
        <strain evidence="5">CGMCC 1.12404</strain>
    </source>
</reference>
<dbReference type="Proteomes" id="UP000617979">
    <property type="component" value="Unassembled WGS sequence"/>
</dbReference>
<dbReference type="PANTHER" id="PTHR21340">
    <property type="entry name" value="DIADENOSINE 5,5-P1,P4-TETRAPHOSPHATE PYROPHOSPHOHYDROLASE MUTT"/>
    <property type="match status" value="1"/>
</dbReference>
<dbReference type="CDD" id="cd03673">
    <property type="entry name" value="NUDIX_Ap6A_hydrolase"/>
    <property type="match status" value="1"/>
</dbReference>
<feature type="domain" description="Nudix hydrolase" evidence="3">
    <location>
        <begin position="1"/>
        <end position="133"/>
    </location>
</feature>
<comment type="caution">
    <text evidence="4">The sequence shown here is derived from an EMBL/GenBank/DDBJ whole genome shotgun (WGS) entry which is preliminary data.</text>
</comment>
<dbReference type="InterPro" id="IPR020476">
    <property type="entry name" value="Nudix_hydrolase"/>
</dbReference>
<evidence type="ECO:0000313" key="4">
    <source>
        <dbReference type="EMBL" id="GGA36453.1"/>
    </source>
</evidence>
<protein>
    <recommendedName>
        <fullName evidence="3">Nudix hydrolase domain-containing protein</fullName>
    </recommendedName>
</protein>
<dbReference type="PROSITE" id="PS51462">
    <property type="entry name" value="NUDIX"/>
    <property type="match status" value="1"/>
</dbReference>
<keyword evidence="5" id="KW-1185">Reference proteome</keyword>
<dbReference type="InterPro" id="IPR051325">
    <property type="entry name" value="Nudix_hydrolase_domain"/>
</dbReference>
<accession>A0ABQ1G4E2</accession>
<dbReference type="PROSITE" id="PS00893">
    <property type="entry name" value="NUDIX_BOX"/>
    <property type="match status" value="1"/>
</dbReference>
<dbReference type="PANTHER" id="PTHR21340:SF0">
    <property type="entry name" value="BIS(5'-NUCLEOSYL)-TETRAPHOSPHATASE [ASYMMETRICAL]"/>
    <property type="match status" value="1"/>
</dbReference>
<proteinExistence type="inferred from homology"/>
<dbReference type="InterPro" id="IPR020084">
    <property type="entry name" value="NUDIX_hydrolase_CS"/>
</dbReference>
<dbReference type="InterPro" id="IPR000086">
    <property type="entry name" value="NUDIX_hydrolase_dom"/>
</dbReference>
<evidence type="ECO:0000259" key="3">
    <source>
        <dbReference type="PROSITE" id="PS51462"/>
    </source>
</evidence>
<dbReference type="InterPro" id="IPR015797">
    <property type="entry name" value="NUDIX_hydrolase-like_dom_sf"/>
</dbReference>
<dbReference type="Gene3D" id="3.90.79.10">
    <property type="entry name" value="Nucleoside Triphosphate Pyrophosphohydrolase"/>
    <property type="match status" value="1"/>
</dbReference>
<dbReference type="EMBL" id="BMEX01000002">
    <property type="protein sequence ID" value="GGA36453.1"/>
    <property type="molecule type" value="Genomic_DNA"/>
</dbReference>